<feature type="transmembrane region" description="Helical" evidence="8">
    <location>
        <begin position="133"/>
        <end position="151"/>
    </location>
</feature>
<feature type="transmembrane region" description="Helical" evidence="8">
    <location>
        <begin position="387"/>
        <end position="410"/>
    </location>
</feature>
<comment type="subcellular location">
    <subcellularLocation>
        <location evidence="1">Cell membrane</location>
        <topology evidence="1">Multi-pass membrane protein</topology>
    </subcellularLocation>
</comment>
<organism evidence="9">
    <name type="scientific">freshwater metagenome</name>
    <dbReference type="NCBI Taxonomy" id="449393"/>
    <lineage>
        <taxon>unclassified sequences</taxon>
        <taxon>metagenomes</taxon>
        <taxon>ecological metagenomes</taxon>
    </lineage>
</organism>
<dbReference type="GO" id="GO:0016763">
    <property type="term" value="F:pentosyltransferase activity"/>
    <property type="evidence" value="ECO:0007669"/>
    <property type="project" value="TreeGrafter"/>
</dbReference>
<keyword evidence="3" id="KW-0328">Glycosyltransferase</keyword>
<dbReference type="PANTHER" id="PTHR33908:SF11">
    <property type="entry name" value="MEMBRANE PROTEIN"/>
    <property type="match status" value="1"/>
</dbReference>
<feature type="transmembrane region" description="Helical" evidence="8">
    <location>
        <begin position="192"/>
        <end position="209"/>
    </location>
</feature>
<keyword evidence="5 8" id="KW-0812">Transmembrane</keyword>
<dbReference type="PANTHER" id="PTHR33908">
    <property type="entry name" value="MANNOSYLTRANSFERASE YKCB-RELATED"/>
    <property type="match status" value="1"/>
</dbReference>
<evidence type="ECO:0000256" key="2">
    <source>
        <dbReference type="ARBA" id="ARBA00022475"/>
    </source>
</evidence>
<dbReference type="AlphaFoldDB" id="A0A6J7RQT1"/>
<evidence type="ECO:0000256" key="4">
    <source>
        <dbReference type="ARBA" id="ARBA00022679"/>
    </source>
</evidence>
<evidence type="ECO:0000313" key="9">
    <source>
        <dbReference type="EMBL" id="CAB5031187.1"/>
    </source>
</evidence>
<evidence type="ECO:0000256" key="7">
    <source>
        <dbReference type="ARBA" id="ARBA00023136"/>
    </source>
</evidence>
<evidence type="ECO:0000256" key="3">
    <source>
        <dbReference type="ARBA" id="ARBA00022676"/>
    </source>
</evidence>
<keyword evidence="6 8" id="KW-1133">Transmembrane helix</keyword>
<feature type="transmembrane region" description="Helical" evidence="8">
    <location>
        <begin position="354"/>
        <end position="375"/>
    </location>
</feature>
<accession>A0A6J7RQT1</accession>
<feature type="transmembrane region" description="Helical" evidence="8">
    <location>
        <begin position="215"/>
        <end position="234"/>
    </location>
</feature>
<dbReference type="InterPro" id="IPR050297">
    <property type="entry name" value="LipidA_mod_glycosyltrf_83"/>
</dbReference>
<feature type="transmembrane region" description="Helical" evidence="8">
    <location>
        <begin position="163"/>
        <end position="185"/>
    </location>
</feature>
<name>A0A6J7RQT1_9ZZZZ</name>
<evidence type="ECO:0000256" key="1">
    <source>
        <dbReference type="ARBA" id="ARBA00004651"/>
    </source>
</evidence>
<evidence type="ECO:0000256" key="6">
    <source>
        <dbReference type="ARBA" id="ARBA00022989"/>
    </source>
</evidence>
<feature type="transmembrane region" description="Helical" evidence="8">
    <location>
        <begin position="293"/>
        <end position="312"/>
    </location>
</feature>
<evidence type="ECO:0000256" key="5">
    <source>
        <dbReference type="ARBA" id="ARBA00022692"/>
    </source>
</evidence>
<evidence type="ECO:0000256" key="8">
    <source>
        <dbReference type="SAM" id="Phobius"/>
    </source>
</evidence>
<protein>
    <submittedName>
        <fullName evidence="9">Unannotated protein</fullName>
    </submittedName>
</protein>
<feature type="transmembrane region" description="Helical" evidence="8">
    <location>
        <begin position="324"/>
        <end position="342"/>
    </location>
</feature>
<keyword evidence="2" id="KW-1003">Cell membrane</keyword>
<keyword evidence="7 8" id="KW-0472">Membrane</keyword>
<reference evidence="9" key="1">
    <citation type="submission" date="2020-05" db="EMBL/GenBank/DDBJ databases">
        <authorList>
            <person name="Chiriac C."/>
            <person name="Salcher M."/>
            <person name="Ghai R."/>
            <person name="Kavagutti S V."/>
        </authorList>
    </citation>
    <scope>NUCLEOTIDE SEQUENCE</scope>
</reference>
<dbReference type="GO" id="GO:0005886">
    <property type="term" value="C:plasma membrane"/>
    <property type="evidence" value="ECO:0007669"/>
    <property type="project" value="UniProtKB-SubCell"/>
</dbReference>
<sequence>MAYLAEKRDHAPEGSWVWFLAAISLLLAVAAFVMQRRGISTSPDGIVYTSVASNLARGRGLSVPFTIYTDHYTPSQSIAFDYQVPLRQWPPLWPAVLSLLVRLGASGETATRILNPALLGVNVFLAGVFTRRVFRRSWAVLFTALLTVVLIRDPSFASSSLLYLHVTTLAEPLFLCFVLSTLIFLDRFLASRALVWLVGAAAAASLATLTKVLGLSVVAVVCIVAGLCAGPWLLRLGRMTLCAAIGLTPVLPTLVHASSRTTGPTRNEMTDIVFTELRLGLLEMAPPSVGPNWIRWTFVGAVLIVSMALAALAWRRPECRQGMLALGPTAALSTVLVAQLVLSRSFVDRYVPLIGRPLSLVQLLAATVVLGLLSLSGDSGQVRKRSVFTLAVISTLTIATAGLPLFHAVVDPPYIKNSHAILSSTTATAVGAKDLFSNAPDYLIATTGDPSYLVPCRIDYYGGAIRPEFTDEMDQLVQLVQEGSANVLLVGGRLGAAADCASTSDFDGRPGLTIRQLDRDTALVTSTG</sequence>
<dbReference type="GO" id="GO:0008610">
    <property type="term" value="P:lipid biosynthetic process"/>
    <property type="evidence" value="ECO:0007669"/>
    <property type="project" value="UniProtKB-ARBA"/>
</dbReference>
<gene>
    <name evidence="9" type="ORF">UFOPK4173_00632</name>
</gene>
<feature type="transmembrane region" description="Helical" evidence="8">
    <location>
        <begin position="16"/>
        <end position="34"/>
    </location>
</feature>
<keyword evidence="4" id="KW-0808">Transferase</keyword>
<dbReference type="EMBL" id="CAFBPW010000050">
    <property type="protein sequence ID" value="CAB5031187.1"/>
    <property type="molecule type" value="Genomic_DNA"/>
</dbReference>
<proteinExistence type="predicted"/>
<feature type="transmembrane region" description="Helical" evidence="8">
    <location>
        <begin position="241"/>
        <end position="259"/>
    </location>
</feature>